<dbReference type="AlphaFoldDB" id="R4YJS8"/>
<evidence type="ECO:0000256" key="9">
    <source>
        <dbReference type="ARBA" id="ARBA00023139"/>
    </source>
</evidence>
<evidence type="ECO:0000256" key="5">
    <source>
        <dbReference type="ARBA" id="ARBA00022448"/>
    </source>
</evidence>
<dbReference type="Proteomes" id="UP000032749">
    <property type="component" value="Chromosome"/>
</dbReference>
<keyword evidence="6" id="KW-0732">Signal</keyword>
<keyword evidence="9" id="KW-0564">Palmitate</keyword>
<name>R4YJS8_OLEAN</name>
<dbReference type="NCBIfam" id="TIGR00548">
    <property type="entry name" value="lolB"/>
    <property type="match status" value="1"/>
</dbReference>
<comment type="similarity">
    <text evidence="2">Belongs to the LolB family.</text>
</comment>
<evidence type="ECO:0000256" key="7">
    <source>
        <dbReference type="ARBA" id="ARBA00022927"/>
    </source>
</evidence>
<evidence type="ECO:0000256" key="11">
    <source>
        <dbReference type="ARBA" id="ARBA00023237"/>
    </source>
</evidence>
<accession>R4YJS8</accession>
<keyword evidence="10" id="KW-0143">Chaperone</keyword>
<protein>
    <recommendedName>
        <fullName evidence="4">Outer-membrane lipoprotein LolB</fullName>
    </recommendedName>
</protein>
<gene>
    <name evidence="13" type="primary">lolB</name>
    <name evidence="13" type="ORF">OLEAN_C04800</name>
</gene>
<evidence type="ECO:0000313" key="14">
    <source>
        <dbReference type="Proteomes" id="UP000032749"/>
    </source>
</evidence>
<dbReference type="InterPro" id="IPR004565">
    <property type="entry name" value="OM_lipoprot_LolB"/>
</dbReference>
<keyword evidence="11" id="KW-0998">Cell outer membrane</keyword>
<dbReference type="STRING" id="698738.OLEAN_C04800"/>
<comment type="subunit">
    <text evidence="3">Monomer.</text>
</comment>
<comment type="subcellular location">
    <subcellularLocation>
        <location evidence="1">Cell outer membrane</location>
        <topology evidence="1">Lipid-anchor</topology>
    </subcellularLocation>
</comment>
<evidence type="ECO:0000256" key="8">
    <source>
        <dbReference type="ARBA" id="ARBA00023136"/>
    </source>
</evidence>
<dbReference type="InterPro" id="IPR029046">
    <property type="entry name" value="LolA/LolB/LppX"/>
</dbReference>
<keyword evidence="14" id="KW-1185">Reference proteome</keyword>
<evidence type="ECO:0000256" key="10">
    <source>
        <dbReference type="ARBA" id="ARBA00023186"/>
    </source>
</evidence>
<dbReference type="GO" id="GO:0009279">
    <property type="term" value="C:cell outer membrane"/>
    <property type="evidence" value="ECO:0007669"/>
    <property type="project" value="UniProtKB-SubCell"/>
</dbReference>
<dbReference type="EMBL" id="FO203512">
    <property type="protein sequence ID" value="CCK74656.1"/>
    <property type="molecule type" value="Genomic_DNA"/>
</dbReference>
<dbReference type="CDD" id="cd16326">
    <property type="entry name" value="LolB"/>
    <property type="match status" value="1"/>
</dbReference>
<organism evidence="13 14">
    <name type="scientific">Oleispira antarctica RB-8</name>
    <dbReference type="NCBI Taxonomy" id="698738"/>
    <lineage>
        <taxon>Bacteria</taxon>
        <taxon>Pseudomonadati</taxon>
        <taxon>Pseudomonadota</taxon>
        <taxon>Gammaproteobacteria</taxon>
        <taxon>Oceanospirillales</taxon>
        <taxon>Oceanospirillaceae</taxon>
        <taxon>Oleispira</taxon>
    </lineage>
</organism>
<reference evidence="13 14" key="1">
    <citation type="journal article" date="2013" name="Nat. Commun.">
        <title>Genome sequence and functional genomic analysis of the oil-degrading bacterium Oleispira antarctica.</title>
        <authorList>
            <person name="Kube M."/>
            <person name="Chernikova T.N."/>
            <person name="Al-Ramahi Y."/>
            <person name="Beloqui A."/>
            <person name="Lopez-Cortez N."/>
            <person name="Guazzaroni M.E."/>
            <person name="Heipieper H.J."/>
            <person name="Klages S."/>
            <person name="Kotsyurbenko O.R."/>
            <person name="Langer I."/>
            <person name="Nechitaylo T.Y."/>
            <person name="Lunsdorf H."/>
            <person name="Fernandez M."/>
            <person name="Juarez S."/>
            <person name="Ciordia S."/>
            <person name="Singer A."/>
            <person name="Kagan O."/>
            <person name="Egorova O."/>
            <person name="Petit P.A."/>
            <person name="Stogios P."/>
            <person name="Kim Y."/>
            <person name="Tchigvintsev A."/>
            <person name="Flick R."/>
            <person name="Denaro R."/>
            <person name="Genovese M."/>
            <person name="Albar J.P."/>
            <person name="Reva O.N."/>
            <person name="Martinez-Gomariz M."/>
            <person name="Tran H."/>
            <person name="Ferrer M."/>
            <person name="Savchenko A."/>
            <person name="Yakunin A.F."/>
            <person name="Yakimov M.M."/>
            <person name="Golyshina O.V."/>
            <person name="Reinhardt R."/>
            <person name="Golyshin P.N."/>
        </authorList>
    </citation>
    <scope>NUCLEOTIDE SEQUENCE [LARGE SCALE GENOMIC DNA]</scope>
</reference>
<evidence type="ECO:0000313" key="13">
    <source>
        <dbReference type="EMBL" id="CCK74656.1"/>
    </source>
</evidence>
<dbReference type="HOGENOM" id="CLU_092816_2_1_6"/>
<keyword evidence="12 13" id="KW-0449">Lipoprotein</keyword>
<keyword evidence="5" id="KW-0813">Transport</keyword>
<evidence type="ECO:0000256" key="1">
    <source>
        <dbReference type="ARBA" id="ARBA00004459"/>
    </source>
</evidence>
<dbReference type="Pfam" id="PF03550">
    <property type="entry name" value="LolB"/>
    <property type="match status" value="1"/>
</dbReference>
<keyword evidence="8" id="KW-0472">Membrane</keyword>
<evidence type="ECO:0000256" key="6">
    <source>
        <dbReference type="ARBA" id="ARBA00022729"/>
    </source>
</evidence>
<evidence type="ECO:0000256" key="3">
    <source>
        <dbReference type="ARBA" id="ARBA00011245"/>
    </source>
</evidence>
<evidence type="ECO:0000256" key="2">
    <source>
        <dbReference type="ARBA" id="ARBA00009696"/>
    </source>
</evidence>
<dbReference type="GO" id="GO:0015031">
    <property type="term" value="P:protein transport"/>
    <property type="evidence" value="ECO:0007669"/>
    <property type="project" value="UniProtKB-KW"/>
</dbReference>
<proteinExistence type="inferred from homology"/>
<evidence type="ECO:0000256" key="12">
    <source>
        <dbReference type="ARBA" id="ARBA00023288"/>
    </source>
</evidence>
<dbReference type="Gene3D" id="2.50.20.10">
    <property type="entry name" value="Lipoprotein localisation LolA/LolB/LppX"/>
    <property type="match status" value="1"/>
</dbReference>
<dbReference type="KEGG" id="oai:OLEAN_C04800"/>
<dbReference type="SUPFAM" id="SSF89392">
    <property type="entry name" value="Prokaryotic lipoproteins and lipoprotein localization factors"/>
    <property type="match status" value="1"/>
</dbReference>
<keyword evidence="7" id="KW-0653">Protein transport</keyword>
<sequence length="181" mass="20710">MSLSGCSIFNLQQDSQQLQKQLNSIQKWQVRGKLSVVSPDDAVTGYLTWQQDEEDFDLFLSGPFGQGSSRLVGNDSQATLTLPNEEPVQAPSAEYLMAYYLGWKFPVLDLRYWVKGQASPHSEFTEVRNTLGLLESLQQHDWRVEFSRYQSQGDTWLPGRVKIIGHDFKFIFAIKEWSING</sequence>
<evidence type="ECO:0000256" key="4">
    <source>
        <dbReference type="ARBA" id="ARBA00016202"/>
    </source>
</evidence>